<name>A0A7G9QUN0_9GAMM</name>
<evidence type="ECO:0000313" key="2">
    <source>
        <dbReference type="Proteomes" id="UP000515977"/>
    </source>
</evidence>
<evidence type="ECO:0000313" key="1">
    <source>
        <dbReference type="EMBL" id="QNN47055.1"/>
    </source>
</evidence>
<dbReference type="RefSeq" id="WP_187570803.1">
    <property type="nucleotide sequence ID" value="NZ_CP060711.1"/>
</dbReference>
<protein>
    <submittedName>
        <fullName evidence="1">Uncharacterized protein</fullName>
    </submittedName>
</protein>
<dbReference type="Proteomes" id="UP000515977">
    <property type="component" value="Chromosome"/>
</dbReference>
<dbReference type="EMBL" id="CP060711">
    <property type="protein sequence ID" value="QNN47055.1"/>
    <property type="molecule type" value="Genomic_DNA"/>
</dbReference>
<sequence length="150" mass="16567">MEGFAAQLARLRAHVVAQRALPLDLGTWAIEELSRIAGSVELRTRRNNHLCRAGTIIGGTVRQRALGILKESDALERTLRTRSFDANSGDPLRIEVQSARLIAPIPAERQLRTILGSVDMDACELAAPSIPISNLHAEYLTHEPVQHRHL</sequence>
<proteinExistence type="predicted"/>
<keyword evidence="2" id="KW-1185">Reference proteome</keyword>
<dbReference type="KEGG" id="tbv:H9L17_02490"/>
<reference evidence="1 2" key="1">
    <citation type="submission" date="2020-08" db="EMBL/GenBank/DDBJ databases">
        <title>Genome sequence of Thermomonas brevis KACC 16975T.</title>
        <authorList>
            <person name="Hyun D.-W."/>
            <person name="Bae J.-W."/>
        </authorList>
    </citation>
    <scope>NUCLEOTIDE SEQUENCE [LARGE SCALE GENOMIC DNA]</scope>
    <source>
        <strain evidence="1 2">KACC 16975</strain>
    </source>
</reference>
<dbReference type="AlphaFoldDB" id="A0A7G9QUN0"/>
<organism evidence="1 2">
    <name type="scientific">Thermomonas brevis</name>
    <dbReference type="NCBI Taxonomy" id="215691"/>
    <lineage>
        <taxon>Bacteria</taxon>
        <taxon>Pseudomonadati</taxon>
        <taxon>Pseudomonadota</taxon>
        <taxon>Gammaproteobacteria</taxon>
        <taxon>Lysobacterales</taxon>
        <taxon>Lysobacteraceae</taxon>
        <taxon>Thermomonas</taxon>
    </lineage>
</organism>
<gene>
    <name evidence="1" type="ORF">H9L17_02490</name>
</gene>
<accession>A0A7G9QUN0</accession>